<comment type="caution">
    <text evidence="3">The sequence shown here is derived from an EMBL/GenBank/DDBJ whole genome shotgun (WGS) entry which is preliminary data.</text>
</comment>
<gene>
    <name evidence="3" type="ORF">JRQ81_006787</name>
</gene>
<reference evidence="3" key="1">
    <citation type="journal article" date="2023" name="DNA Res.">
        <title>Chromosome-level genome assembly of Phrynocephalus forsythii using third-generation DNA sequencing and Hi-C analysis.</title>
        <authorList>
            <person name="Qi Y."/>
            <person name="Zhao W."/>
            <person name="Zhao Y."/>
            <person name="Niu C."/>
            <person name="Cao S."/>
            <person name="Zhang Y."/>
        </authorList>
    </citation>
    <scope>NUCLEOTIDE SEQUENCE</scope>
    <source>
        <tissue evidence="3">Muscle</tissue>
    </source>
</reference>
<feature type="compositionally biased region" description="Low complexity" evidence="1">
    <location>
        <begin position="54"/>
        <end position="67"/>
    </location>
</feature>
<feature type="transmembrane region" description="Helical" evidence="2">
    <location>
        <begin position="120"/>
        <end position="141"/>
    </location>
</feature>
<sequence length="152" mass="17099">MGKEKKVIKMYYRADQEHLLGPSSQSIWGSVFSKVQKAPDPNWRRRQSSSEDATLTSLTGSSSNSSLCQERTGHNVWRERARGLDNQKSKWARSFATARKHVSCGTWIVPSRGCGPCLNLNYALIVVLPQCLTCLCTIWIAREPSRMSFCTS</sequence>
<evidence type="ECO:0000313" key="4">
    <source>
        <dbReference type="Proteomes" id="UP001142489"/>
    </source>
</evidence>
<evidence type="ECO:0000256" key="2">
    <source>
        <dbReference type="SAM" id="Phobius"/>
    </source>
</evidence>
<accession>A0A9Q1AUB0</accession>
<keyword evidence="2" id="KW-1133">Transmembrane helix</keyword>
<feature type="region of interest" description="Disordered" evidence="1">
    <location>
        <begin position="39"/>
        <end position="73"/>
    </location>
</feature>
<keyword evidence="4" id="KW-1185">Reference proteome</keyword>
<organism evidence="3 4">
    <name type="scientific">Phrynocephalus forsythii</name>
    <dbReference type="NCBI Taxonomy" id="171643"/>
    <lineage>
        <taxon>Eukaryota</taxon>
        <taxon>Metazoa</taxon>
        <taxon>Chordata</taxon>
        <taxon>Craniata</taxon>
        <taxon>Vertebrata</taxon>
        <taxon>Euteleostomi</taxon>
        <taxon>Lepidosauria</taxon>
        <taxon>Squamata</taxon>
        <taxon>Bifurcata</taxon>
        <taxon>Unidentata</taxon>
        <taxon>Episquamata</taxon>
        <taxon>Toxicofera</taxon>
        <taxon>Iguania</taxon>
        <taxon>Acrodonta</taxon>
        <taxon>Agamidae</taxon>
        <taxon>Agaminae</taxon>
        <taxon>Phrynocephalus</taxon>
    </lineage>
</organism>
<protein>
    <submittedName>
        <fullName evidence="3">Uncharacterized protein</fullName>
    </submittedName>
</protein>
<keyword evidence="2" id="KW-0472">Membrane</keyword>
<proteinExistence type="predicted"/>
<dbReference type="Proteomes" id="UP001142489">
    <property type="component" value="Unassembled WGS sequence"/>
</dbReference>
<dbReference type="EMBL" id="JAPFRF010000014">
    <property type="protein sequence ID" value="KAJ7311179.1"/>
    <property type="molecule type" value="Genomic_DNA"/>
</dbReference>
<evidence type="ECO:0000256" key="1">
    <source>
        <dbReference type="SAM" id="MobiDB-lite"/>
    </source>
</evidence>
<evidence type="ECO:0000313" key="3">
    <source>
        <dbReference type="EMBL" id="KAJ7311179.1"/>
    </source>
</evidence>
<name>A0A9Q1AUB0_9SAUR</name>
<keyword evidence="2" id="KW-0812">Transmembrane</keyword>
<dbReference type="AlphaFoldDB" id="A0A9Q1AUB0"/>